<feature type="repeat" description="WD" evidence="12">
    <location>
        <begin position="365"/>
        <end position="388"/>
    </location>
</feature>
<sequence length="609" mass="65316">MFRNRTILAYLRYNNIPTGVVKGISHVLNGDASETAFPKQIGYLENIDEDNDEGFEDEDENEIARRQEQEQLETKKLAQVLEKKWTSVVRLQRKVLDLESQVANLSQELENMPVLAAGRRGASGRGANGLGSAVDPVSWLPRAPAKFSLSGHRQPITSVAFHAVYSVLASASEDGTIKIWDWELGELERTIKGHTKAVLDVDFGGREASSDGNGTSSTSGYLLASCSSDLTIKLWDPENDYANIRTLTGHEHTISSVRFTPSGAHLVSASRDQTVRIWEVKTGFSVRTIKAHTAWVKCVIPTWDSQYVISGGIDQTARISSIVTGETKLTLTGHEHVVECAAFAPVTAHAHLAALEGVRAPVASALSPSFEYAATGSRDKTIRLWNTRGELIATLRGHDNWVRGLAFHPGGRYLLSVSDDRSIRCWDLTQKGRCAKVLSDAHHHFISCIRWAPPISSANDSIETAAGGTQQYSPTRTRTSPSKLSLGKPRIAGSSSGSVMGGISRALSRHNTPAQRSTSGSGTSGILGSGGSRRVFSNGNGGLRDIYGTPTVPAVSNTSAGASATEGSATSEDTATSDTSSSNLSAASLRGMRCVIATGSVDLDIKIWM</sequence>
<dbReference type="Gene3D" id="1.20.960.30">
    <property type="match status" value="1"/>
</dbReference>
<name>A0A5E8AYC9_9ASCO</name>
<evidence type="ECO:0000256" key="8">
    <source>
        <dbReference type="ARBA" id="ARBA00023054"/>
    </source>
</evidence>
<dbReference type="SMART" id="SM00320">
    <property type="entry name" value="WD40"/>
    <property type="match status" value="7"/>
</dbReference>
<evidence type="ECO:0000313" key="15">
    <source>
        <dbReference type="Proteomes" id="UP000398389"/>
    </source>
</evidence>
<dbReference type="Pfam" id="PF00400">
    <property type="entry name" value="WD40"/>
    <property type="match status" value="6"/>
</dbReference>
<dbReference type="EMBL" id="CABVLU010000001">
    <property type="protein sequence ID" value="VVT43976.1"/>
    <property type="molecule type" value="Genomic_DNA"/>
</dbReference>
<dbReference type="InterPro" id="IPR017252">
    <property type="entry name" value="Dynein_regulator_LIS1"/>
</dbReference>
<dbReference type="GO" id="GO:0005737">
    <property type="term" value="C:cytoplasm"/>
    <property type="evidence" value="ECO:0007669"/>
    <property type="project" value="UniProtKB-UniRule"/>
</dbReference>
<feature type="compositionally biased region" description="Gly residues" evidence="13">
    <location>
        <begin position="522"/>
        <end position="531"/>
    </location>
</feature>
<dbReference type="InterPro" id="IPR036322">
    <property type="entry name" value="WD40_repeat_dom_sf"/>
</dbReference>
<dbReference type="InterPro" id="IPR015943">
    <property type="entry name" value="WD40/YVTN_repeat-like_dom_sf"/>
</dbReference>
<dbReference type="Proteomes" id="UP000398389">
    <property type="component" value="Unassembled WGS sequence"/>
</dbReference>
<protein>
    <recommendedName>
        <fullName evidence="11">Nuclear distribution protein PAC1</fullName>
    </recommendedName>
    <alternativeName>
        <fullName evidence="11">Lissencephaly-1 homolog</fullName>
        <shortName evidence="11">LIS-1</shortName>
    </alternativeName>
    <alternativeName>
        <fullName evidence="11">nudF homolog</fullName>
    </alternativeName>
</protein>
<dbReference type="Gene3D" id="2.130.10.10">
    <property type="entry name" value="YVTN repeat-like/Quinoprotein amine dehydrogenase"/>
    <property type="match status" value="1"/>
</dbReference>
<dbReference type="InterPro" id="IPR001680">
    <property type="entry name" value="WD40_rpt"/>
</dbReference>
<keyword evidence="3 12" id="KW-0853">WD repeat</keyword>
<evidence type="ECO:0000256" key="2">
    <source>
        <dbReference type="ARBA" id="ARBA00022490"/>
    </source>
</evidence>
<evidence type="ECO:0000256" key="5">
    <source>
        <dbReference type="ARBA" id="ARBA00022701"/>
    </source>
</evidence>
<comment type="similarity">
    <text evidence="11">Belongs to the WD repeat LIS1/nudF family.</text>
</comment>
<dbReference type="GO" id="GO:0000132">
    <property type="term" value="P:establishment of mitotic spindle orientation"/>
    <property type="evidence" value="ECO:0007669"/>
    <property type="project" value="UniProtKB-UniRule"/>
</dbReference>
<dbReference type="PROSITE" id="PS00678">
    <property type="entry name" value="WD_REPEATS_1"/>
    <property type="match status" value="1"/>
</dbReference>
<dbReference type="InterPro" id="IPR019775">
    <property type="entry name" value="WD40_repeat_CS"/>
</dbReference>
<dbReference type="OrthoDB" id="10264588at2759"/>
<dbReference type="GO" id="GO:0000922">
    <property type="term" value="C:spindle pole"/>
    <property type="evidence" value="ECO:0007669"/>
    <property type="project" value="UniProtKB-SubCell"/>
</dbReference>
<dbReference type="PROSITE" id="PS50082">
    <property type="entry name" value="WD_REPEATS_2"/>
    <property type="match status" value="4"/>
</dbReference>
<accession>A0A5E8AYC9</accession>
<evidence type="ECO:0000256" key="9">
    <source>
        <dbReference type="ARBA" id="ARBA00023212"/>
    </source>
</evidence>
<dbReference type="GO" id="GO:0051012">
    <property type="term" value="P:microtubule sliding"/>
    <property type="evidence" value="ECO:0007669"/>
    <property type="project" value="UniProtKB-UniRule"/>
</dbReference>
<dbReference type="InterPro" id="IPR020472">
    <property type="entry name" value="WD40_PAC1"/>
</dbReference>
<dbReference type="GO" id="GO:0005875">
    <property type="term" value="C:microtubule associated complex"/>
    <property type="evidence" value="ECO:0007669"/>
    <property type="project" value="UniProtKB-UniRule"/>
</dbReference>
<keyword evidence="15" id="KW-1185">Reference proteome</keyword>
<evidence type="ECO:0000256" key="6">
    <source>
        <dbReference type="ARBA" id="ARBA00022737"/>
    </source>
</evidence>
<dbReference type="PRINTS" id="PR00320">
    <property type="entry name" value="GPROTEINBRPT"/>
</dbReference>
<dbReference type="AlphaFoldDB" id="A0A5E8AYC9"/>
<evidence type="ECO:0000256" key="1">
    <source>
        <dbReference type="ARBA" id="ARBA00022448"/>
    </source>
</evidence>
<dbReference type="FunFam" id="2.130.10.10:FF:000342">
    <property type="entry name" value="Nuclear distribution protein PAC1"/>
    <property type="match status" value="1"/>
</dbReference>
<dbReference type="SUPFAM" id="SSF109925">
    <property type="entry name" value="Lissencephaly-1 protein (Lis-1, PAF-AH alpha) N-terminal domain"/>
    <property type="match status" value="1"/>
</dbReference>
<evidence type="ECO:0000256" key="10">
    <source>
        <dbReference type="ARBA" id="ARBA00023306"/>
    </source>
</evidence>
<organism evidence="14 15">
    <name type="scientific">Magnusiomyces paraingens</name>
    <dbReference type="NCBI Taxonomy" id="2606893"/>
    <lineage>
        <taxon>Eukaryota</taxon>
        <taxon>Fungi</taxon>
        <taxon>Dikarya</taxon>
        <taxon>Ascomycota</taxon>
        <taxon>Saccharomycotina</taxon>
        <taxon>Dipodascomycetes</taxon>
        <taxon>Dipodascales</taxon>
        <taxon>Dipodascaceae</taxon>
        <taxon>Magnusiomyces</taxon>
    </lineage>
</organism>
<keyword evidence="9 11" id="KW-0206">Cytoskeleton</keyword>
<keyword evidence="1 11" id="KW-0813">Transport</keyword>
<keyword evidence="8 11" id="KW-0175">Coiled coil</keyword>
<comment type="function">
    <text evidence="11">Positively regulates the activity of the minus-end directed microtubule motor protein dynein. Plays a central role in positioning the mitotic spindle at the bud neck during cell division. Targets cytoplasmic dynein to microtubule plus ends, thereby promoting dynein-mediated microtubule sliding along the bud cortex and consequently the movement of the mitotic spindle to the bud neck.</text>
</comment>
<dbReference type="GO" id="GO:0051301">
    <property type="term" value="P:cell division"/>
    <property type="evidence" value="ECO:0007669"/>
    <property type="project" value="UniProtKB-KW"/>
</dbReference>
<evidence type="ECO:0000256" key="11">
    <source>
        <dbReference type="HAMAP-Rule" id="MF_03141"/>
    </source>
</evidence>
<feature type="repeat" description="WD" evidence="12">
    <location>
        <begin position="247"/>
        <end position="288"/>
    </location>
</feature>
<dbReference type="CDD" id="cd00200">
    <property type="entry name" value="WD40"/>
    <property type="match status" value="1"/>
</dbReference>
<evidence type="ECO:0000256" key="12">
    <source>
        <dbReference type="PROSITE-ProRule" id="PRU00221"/>
    </source>
</evidence>
<feature type="compositionally biased region" description="Polar residues" evidence="13">
    <location>
        <begin position="460"/>
        <end position="483"/>
    </location>
</feature>
<gene>
    <name evidence="11" type="primary">PAC1</name>
    <name evidence="11" type="synonym">LIS1</name>
    <name evidence="14" type="ORF">SAPINGB_P000240</name>
</gene>
<keyword evidence="6" id="KW-0677">Repeat</keyword>
<evidence type="ECO:0000256" key="13">
    <source>
        <dbReference type="SAM" id="MobiDB-lite"/>
    </source>
</evidence>
<dbReference type="PANTHER" id="PTHR44129">
    <property type="entry name" value="WD REPEAT-CONTAINING PROTEIN POP1"/>
    <property type="match status" value="1"/>
</dbReference>
<evidence type="ECO:0000256" key="4">
    <source>
        <dbReference type="ARBA" id="ARBA00022618"/>
    </source>
</evidence>
<keyword evidence="7 11" id="KW-0498">Mitosis</keyword>
<feature type="region of interest" description="Disordered" evidence="13">
    <location>
        <begin position="460"/>
        <end position="542"/>
    </location>
</feature>
<keyword evidence="10 11" id="KW-0131">Cell cycle</keyword>
<proteinExistence type="inferred from homology"/>
<dbReference type="GO" id="GO:0005874">
    <property type="term" value="C:microtubule"/>
    <property type="evidence" value="ECO:0007669"/>
    <property type="project" value="UniProtKB-KW"/>
</dbReference>
<dbReference type="HAMAP" id="MF_03141">
    <property type="entry name" value="lis1"/>
    <property type="match status" value="1"/>
</dbReference>
<comment type="subcellular location">
    <subcellularLocation>
        <location evidence="11">Cytoplasm</location>
        <location evidence="11">Cytoskeleton</location>
    </subcellularLocation>
    <subcellularLocation>
        <location evidence="11">Cytoplasm</location>
        <location evidence="11">Cytoskeleton</location>
        <location evidence="11">Spindle pole</location>
    </subcellularLocation>
    <text evidence="11">Localizes to the plus ends of microtubules and the mitotic spindle poles.</text>
</comment>
<dbReference type="SUPFAM" id="SSF50978">
    <property type="entry name" value="WD40 repeat-like"/>
    <property type="match status" value="1"/>
</dbReference>
<keyword evidence="4 11" id="KW-0132">Cell division</keyword>
<evidence type="ECO:0000313" key="14">
    <source>
        <dbReference type="EMBL" id="VVT43976.1"/>
    </source>
</evidence>
<keyword evidence="5 11" id="KW-0493">Microtubule</keyword>
<dbReference type="GO" id="GO:0070840">
    <property type="term" value="F:dynein complex binding"/>
    <property type="evidence" value="ECO:0007669"/>
    <property type="project" value="UniProtKB-UniRule"/>
</dbReference>
<feature type="region of interest" description="Disordered" evidence="13">
    <location>
        <begin position="557"/>
        <end position="583"/>
    </location>
</feature>
<evidence type="ECO:0000256" key="7">
    <source>
        <dbReference type="ARBA" id="ARBA00022776"/>
    </source>
</evidence>
<reference evidence="14 15" key="1">
    <citation type="submission" date="2019-09" db="EMBL/GenBank/DDBJ databases">
        <authorList>
            <person name="Brejova B."/>
        </authorList>
    </citation>
    <scope>NUCLEOTIDE SEQUENCE [LARGE SCALE GENOMIC DNA]</scope>
</reference>
<keyword evidence="2 11" id="KW-0963">Cytoplasm</keyword>
<dbReference type="InterPro" id="IPR050349">
    <property type="entry name" value="WD_LIS1/nudF_dynein_reg"/>
</dbReference>
<comment type="subunit">
    <text evidence="11">Self-associates. Interacts with NDL1 and dynein.</text>
</comment>
<dbReference type="InterPro" id="IPR037190">
    <property type="entry name" value="LIS1_N"/>
</dbReference>
<dbReference type="PROSITE" id="PS50294">
    <property type="entry name" value="WD_REPEATS_REGION"/>
    <property type="match status" value="3"/>
</dbReference>
<feature type="repeat" description="WD" evidence="12">
    <location>
        <begin position="149"/>
        <end position="190"/>
    </location>
</feature>
<evidence type="ECO:0000256" key="3">
    <source>
        <dbReference type="ARBA" id="ARBA00022574"/>
    </source>
</evidence>
<feature type="repeat" description="WD" evidence="12">
    <location>
        <begin position="395"/>
        <end position="428"/>
    </location>
</feature>
<feature type="compositionally biased region" description="Low complexity" evidence="13">
    <location>
        <begin position="493"/>
        <end position="504"/>
    </location>
</feature>